<sequence length="122" mass="12902">MIKWMLVLGAAFAGFAVILGAFAAHGLKATLSSASLQVFQTGVQYQMYHGLALILFALVAKQGVALVGPAALLVAGIVLFSGSLYLLSTLGWKWLGPITPLGGVCFIGAWVWFVVQVSRTEF</sequence>
<evidence type="ECO:0000256" key="3">
    <source>
        <dbReference type="ARBA" id="ARBA00022692"/>
    </source>
</evidence>
<evidence type="ECO:0000256" key="4">
    <source>
        <dbReference type="ARBA" id="ARBA00022989"/>
    </source>
</evidence>
<dbReference type="eggNOG" id="COG2363">
    <property type="taxonomic scope" value="Bacteria"/>
</dbReference>
<keyword evidence="4 6" id="KW-1133">Transmembrane helix</keyword>
<feature type="transmembrane region" description="Helical" evidence="6">
    <location>
        <begin position="94"/>
        <end position="115"/>
    </location>
</feature>
<evidence type="ECO:0000256" key="6">
    <source>
        <dbReference type="SAM" id="Phobius"/>
    </source>
</evidence>
<feature type="transmembrane region" description="Helical" evidence="6">
    <location>
        <begin position="71"/>
        <end position="88"/>
    </location>
</feature>
<comment type="caution">
    <text evidence="7">The sequence shown here is derived from an EMBL/GenBank/DDBJ whole genome shotgun (WGS) entry which is preliminary data.</text>
</comment>
<dbReference type="AlphaFoldDB" id="A4CFL7"/>
<dbReference type="Proteomes" id="UP000006201">
    <property type="component" value="Unassembled WGS sequence"/>
</dbReference>
<dbReference type="EMBL" id="AAOH01000014">
    <property type="protein sequence ID" value="EAR26444.1"/>
    <property type="molecule type" value="Genomic_DNA"/>
</dbReference>
<protein>
    <recommendedName>
        <fullName evidence="9">DUF423 domain-containing protein</fullName>
    </recommendedName>
</protein>
<dbReference type="GO" id="GO:0005886">
    <property type="term" value="C:plasma membrane"/>
    <property type="evidence" value="ECO:0007669"/>
    <property type="project" value="TreeGrafter"/>
</dbReference>
<proteinExistence type="inferred from homology"/>
<name>A4CFL7_9GAMM</name>
<keyword evidence="3 6" id="KW-0812">Transmembrane</keyword>
<feature type="transmembrane region" description="Helical" evidence="6">
    <location>
        <begin position="47"/>
        <end position="64"/>
    </location>
</feature>
<keyword evidence="8" id="KW-1185">Reference proteome</keyword>
<dbReference type="InterPro" id="IPR006696">
    <property type="entry name" value="DUF423"/>
</dbReference>
<dbReference type="RefSeq" id="WP_009839308.1">
    <property type="nucleotide sequence ID" value="NZ_AAOH01000014.1"/>
</dbReference>
<evidence type="ECO:0000313" key="7">
    <source>
        <dbReference type="EMBL" id="EAR26444.1"/>
    </source>
</evidence>
<reference evidence="7 8" key="1">
    <citation type="submission" date="2006-02" db="EMBL/GenBank/DDBJ databases">
        <authorList>
            <person name="Moran M.A."/>
            <person name="Kjelleberg S."/>
            <person name="Egan S."/>
            <person name="Saunders N."/>
            <person name="Thomas T."/>
            <person name="Ferriera S."/>
            <person name="Johnson J."/>
            <person name="Kravitz S."/>
            <person name="Halpern A."/>
            <person name="Remington K."/>
            <person name="Beeson K."/>
            <person name="Tran B."/>
            <person name="Rogers Y.-H."/>
            <person name="Friedman R."/>
            <person name="Venter J.C."/>
        </authorList>
    </citation>
    <scope>NUCLEOTIDE SEQUENCE [LARGE SCALE GENOMIC DNA]</scope>
    <source>
        <strain evidence="7 8">D2</strain>
    </source>
</reference>
<evidence type="ECO:0000256" key="1">
    <source>
        <dbReference type="ARBA" id="ARBA00004141"/>
    </source>
</evidence>
<dbReference type="STRING" id="87626.PTD2_04636"/>
<accession>A4CFL7</accession>
<evidence type="ECO:0000256" key="5">
    <source>
        <dbReference type="ARBA" id="ARBA00023136"/>
    </source>
</evidence>
<dbReference type="PANTHER" id="PTHR43461:SF1">
    <property type="entry name" value="TRANSMEMBRANE PROTEIN 256"/>
    <property type="match status" value="1"/>
</dbReference>
<keyword evidence="5 6" id="KW-0472">Membrane</keyword>
<comment type="subcellular location">
    <subcellularLocation>
        <location evidence="1">Membrane</location>
        <topology evidence="1">Multi-pass membrane protein</topology>
    </subcellularLocation>
</comment>
<gene>
    <name evidence="7" type="ORF">PTD2_04636</name>
</gene>
<evidence type="ECO:0000256" key="2">
    <source>
        <dbReference type="ARBA" id="ARBA00009694"/>
    </source>
</evidence>
<dbReference type="HOGENOM" id="CLU_096548_3_1_6"/>
<evidence type="ECO:0008006" key="9">
    <source>
        <dbReference type="Google" id="ProtNLM"/>
    </source>
</evidence>
<dbReference type="PANTHER" id="PTHR43461">
    <property type="entry name" value="TRANSMEMBRANE PROTEIN 256"/>
    <property type="match status" value="1"/>
</dbReference>
<organism evidence="7 8">
    <name type="scientific">Pseudoalteromonas tunicata D2</name>
    <dbReference type="NCBI Taxonomy" id="87626"/>
    <lineage>
        <taxon>Bacteria</taxon>
        <taxon>Pseudomonadati</taxon>
        <taxon>Pseudomonadota</taxon>
        <taxon>Gammaproteobacteria</taxon>
        <taxon>Alteromonadales</taxon>
        <taxon>Pseudoalteromonadaceae</taxon>
        <taxon>Pseudoalteromonas</taxon>
    </lineage>
</organism>
<evidence type="ECO:0000313" key="8">
    <source>
        <dbReference type="Proteomes" id="UP000006201"/>
    </source>
</evidence>
<comment type="similarity">
    <text evidence="2">Belongs to the UPF0382 family.</text>
</comment>
<dbReference type="Pfam" id="PF04241">
    <property type="entry name" value="DUF423"/>
    <property type="match status" value="1"/>
</dbReference>